<evidence type="ECO:0000313" key="11">
    <source>
        <dbReference type="Proteomes" id="UP000679335"/>
    </source>
</evidence>
<evidence type="ECO:0000313" key="10">
    <source>
        <dbReference type="EMBL" id="QWC17620.1"/>
    </source>
</evidence>
<dbReference type="SUPFAM" id="SSF56784">
    <property type="entry name" value="HAD-like"/>
    <property type="match status" value="1"/>
</dbReference>
<evidence type="ECO:0000256" key="1">
    <source>
        <dbReference type="ARBA" id="ARBA00004496"/>
    </source>
</evidence>
<keyword evidence="6" id="KW-0119">Carbohydrate metabolism</keyword>
<dbReference type="NCBIfam" id="TIGR01656">
    <property type="entry name" value="Histidinol-ppas"/>
    <property type="match status" value="1"/>
</dbReference>
<feature type="region of interest" description="Disordered" evidence="8">
    <location>
        <begin position="520"/>
        <end position="545"/>
    </location>
</feature>
<gene>
    <name evidence="10" type="ORF">KKR89_08725</name>
</gene>
<evidence type="ECO:0000256" key="4">
    <source>
        <dbReference type="ARBA" id="ARBA00022723"/>
    </source>
</evidence>
<dbReference type="InterPro" id="IPR006549">
    <property type="entry name" value="HAD-SF_hydro_IIIA"/>
</dbReference>
<comment type="similarity">
    <text evidence="2">Belongs to the GmhB family.</text>
</comment>
<dbReference type="SUPFAM" id="SSF53448">
    <property type="entry name" value="Nucleotide-diphospho-sugar transferases"/>
    <property type="match status" value="1"/>
</dbReference>
<evidence type="ECO:0000256" key="5">
    <source>
        <dbReference type="ARBA" id="ARBA00022801"/>
    </source>
</evidence>
<dbReference type="InterPro" id="IPR029044">
    <property type="entry name" value="Nucleotide-diphossugar_trans"/>
</dbReference>
<protein>
    <recommendedName>
        <fullName evidence="7">D,D-heptose 1,7-bisphosphate phosphatase</fullName>
    </recommendedName>
</protein>
<organism evidence="10 11">
    <name type="scientific">Cellulomonas dongxiuzhuiae</name>
    <dbReference type="NCBI Taxonomy" id="2819979"/>
    <lineage>
        <taxon>Bacteria</taxon>
        <taxon>Bacillati</taxon>
        <taxon>Actinomycetota</taxon>
        <taxon>Actinomycetes</taxon>
        <taxon>Micrococcales</taxon>
        <taxon>Cellulomonadaceae</taxon>
        <taxon>Cellulomonas</taxon>
    </lineage>
</organism>
<comment type="subcellular location">
    <subcellularLocation>
        <location evidence="1">Cytoplasm</location>
    </subcellularLocation>
</comment>
<dbReference type="InterPro" id="IPR023214">
    <property type="entry name" value="HAD_sf"/>
</dbReference>
<proteinExistence type="inferred from homology"/>
<keyword evidence="5 10" id="KW-0378">Hydrolase</keyword>
<evidence type="ECO:0000259" key="9">
    <source>
        <dbReference type="Pfam" id="PF00535"/>
    </source>
</evidence>
<dbReference type="CDD" id="cd07503">
    <property type="entry name" value="HAD_HisB-N"/>
    <property type="match status" value="1"/>
</dbReference>
<dbReference type="PANTHER" id="PTHR42891:SF1">
    <property type="entry name" value="D-GLYCERO-BETA-D-MANNO-HEPTOSE-1,7-BISPHOSPHATE 7-PHOSPHATASE"/>
    <property type="match status" value="1"/>
</dbReference>
<keyword evidence="3" id="KW-0963">Cytoplasm</keyword>
<reference evidence="10 11" key="1">
    <citation type="submission" date="2021-05" db="EMBL/GenBank/DDBJ databases">
        <title>Novel species in genus Cellulomonas.</title>
        <authorList>
            <person name="Zhang G."/>
        </authorList>
    </citation>
    <scope>NUCLEOTIDE SEQUENCE [LARGE SCALE GENOMIC DNA]</scope>
    <source>
        <strain evidence="11">zg-ZUI157</strain>
    </source>
</reference>
<dbReference type="Gene3D" id="3.40.50.1000">
    <property type="entry name" value="HAD superfamily/HAD-like"/>
    <property type="match status" value="1"/>
</dbReference>
<dbReference type="InterPro" id="IPR006543">
    <property type="entry name" value="Histidinol-phos"/>
</dbReference>
<dbReference type="PANTHER" id="PTHR42891">
    <property type="entry name" value="D-GLYCERO-BETA-D-MANNO-HEPTOSE-1,7-BISPHOSPHATE 7-PHOSPHATASE"/>
    <property type="match status" value="1"/>
</dbReference>
<dbReference type="RefSeq" id="WP_208195006.1">
    <property type="nucleotide sequence ID" value="NZ_CP076023.1"/>
</dbReference>
<evidence type="ECO:0000256" key="7">
    <source>
        <dbReference type="ARBA" id="ARBA00031828"/>
    </source>
</evidence>
<name>A0ABX8GNP2_9CELL</name>
<evidence type="ECO:0000256" key="6">
    <source>
        <dbReference type="ARBA" id="ARBA00023277"/>
    </source>
</evidence>
<keyword evidence="4" id="KW-0479">Metal-binding</keyword>
<dbReference type="Pfam" id="PF00702">
    <property type="entry name" value="Hydrolase"/>
    <property type="match status" value="1"/>
</dbReference>
<evidence type="ECO:0000256" key="8">
    <source>
        <dbReference type="SAM" id="MobiDB-lite"/>
    </source>
</evidence>
<sequence>MTPSGLASPPAWSVVVPTIGRPSLRALLDTLAAQPLGAVLPAPEAVVVCDDRPLTAAEPLDVDDVALPVRVVRVGGRGPAAARNAGWRRVRTPWVLFLDDDVLLPAGWAEAFAADLAAADSEPDVAATQGRLRVPLPAHRPPTDWERSTGGLEGARWATADMAYRRTALVAVDGFDERFPRAYREDADLALRVRQAGWRLHVGDRVTTHPVRPADDRVSVRVQAGARDDALLRAAHGPRWRDLAQTGRGRFAWHVATVAAATAGGAALVAGRPRAAAAAGAAWAALTADLVRIRVLPGPRPGDEGWRDEWRRMALTSVVLPFAAVRHRVAGTIAHRGGAPPWRPPVRAVLFDRDGTLVHDVPYNGDPSQVRAVAGARELLDALRAAGVRVGLVSNQSGIGRGLLTDAQVTAVNARVTDLLGSFGTVQVCPHTDDDGCTCRKPAPGMVLAAARELGVAPWECAVVGDIGADVEAALAAGARPVLVPTPATLPEEVDAAPEVATDLRAALVAVLPDVVGTPADRLDAQPVDAAPHEPEVGTETEVAA</sequence>
<dbReference type="Pfam" id="PF00535">
    <property type="entry name" value="Glycos_transf_2"/>
    <property type="match status" value="1"/>
</dbReference>
<dbReference type="InterPro" id="IPR036412">
    <property type="entry name" value="HAD-like_sf"/>
</dbReference>
<evidence type="ECO:0000256" key="3">
    <source>
        <dbReference type="ARBA" id="ARBA00022490"/>
    </source>
</evidence>
<accession>A0ABX8GNP2</accession>
<dbReference type="EMBL" id="CP076023">
    <property type="protein sequence ID" value="QWC17620.1"/>
    <property type="molecule type" value="Genomic_DNA"/>
</dbReference>
<feature type="domain" description="Glycosyltransferase 2-like" evidence="9">
    <location>
        <begin position="13"/>
        <end position="117"/>
    </location>
</feature>
<dbReference type="GO" id="GO:0016787">
    <property type="term" value="F:hydrolase activity"/>
    <property type="evidence" value="ECO:0007669"/>
    <property type="project" value="UniProtKB-KW"/>
</dbReference>
<dbReference type="InterPro" id="IPR004446">
    <property type="entry name" value="Heptose_bisP_phosphatase"/>
</dbReference>
<dbReference type="Proteomes" id="UP000679335">
    <property type="component" value="Chromosome"/>
</dbReference>
<keyword evidence="11" id="KW-1185">Reference proteome</keyword>
<dbReference type="Gene3D" id="3.90.550.10">
    <property type="entry name" value="Spore Coat Polysaccharide Biosynthesis Protein SpsA, Chain A"/>
    <property type="match status" value="1"/>
</dbReference>
<evidence type="ECO:0000256" key="2">
    <source>
        <dbReference type="ARBA" id="ARBA00005628"/>
    </source>
</evidence>
<dbReference type="NCBIfam" id="TIGR01662">
    <property type="entry name" value="HAD-SF-IIIA"/>
    <property type="match status" value="1"/>
</dbReference>
<dbReference type="InterPro" id="IPR001173">
    <property type="entry name" value="Glyco_trans_2-like"/>
</dbReference>